<dbReference type="EMBL" id="JAAKZZ010000001">
    <property type="protein sequence ID" value="NGO66792.1"/>
    <property type="molecule type" value="Genomic_DNA"/>
</dbReference>
<accession>A0A6G4WPP0</accession>
<keyword evidence="2" id="KW-1185">Reference proteome</keyword>
<comment type="caution">
    <text evidence="1">The sequence shown here is derived from an EMBL/GenBank/DDBJ whole genome shotgun (WGS) entry which is preliminary data.</text>
</comment>
<reference evidence="1 2" key="1">
    <citation type="submission" date="2020-02" db="EMBL/GenBank/DDBJ databases">
        <title>Whole-genome analyses of novel actinobacteria.</title>
        <authorList>
            <person name="Sahin N."/>
            <person name="Tatar D."/>
        </authorList>
    </citation>
    <scope>NUCLEOTIDE SEQUENCE [LARGE SCALE GENOMIC DNA]</scope>
    <source>
        <strain evidence="1 2">SB3404</strain>
    </source>
</reference>
<evidence type="ECO:0000313" key="1">
    <source>
        <dbReference type="EMBL" id="NGO66792.1"/>
    </source>
</evidence>
<protein>
    <submittedName>
        <fullName evidence="1">Uncharacterized protein</fullName>
    </submittedName>
</protein>
<gene>
    <name evidence="1" type="ORF">G5C65_00125</name>
</gene>
<name>A0A6G4WPP0_9ACTN</name>
<proteinExistence type="predicted"/>
<sequence length="162" mass="17832">MLGWKRKPPKNERQLAWRVQFSIATRTPFLAPANNADPDSHVGAVMYDSGPLADALQELAHGVDPNRPFVVTLVEAEREVIKLADMRPSWIDYCNERSGLDPSAIDPNSEMSRQYVNGPAVRAWPRFNEAQAVVGPATEALRKLQTELASFCGSDITGSRAA</sequence>
<dbReference type="Proteomes" id="UP000477722">
    <property type="component" value="Unassembled WGS sequence"/>
</dbReference>
<dbReference type="AlphaFoldDB" id="A0A6G4WPP0"/>
<dbReference type="RefSeq" id="WP_165296469.1">
    <property type="nucleotide sequence ID" value="NZ_JAAKZZ010000001.1"/>
</dbReference>
<organism evidence="1 2">
    <name type="scientific">Streptomyces boncukensis</name>
    <dbReference type="NCBI Taxonomy" id="2711219"/>
    <lineage>
        <taxon>Bacteria</taxon>
        <taxon>Bacillati</taxon>
        <taxon>Actinomycetota</taxon>
        <taxon>Actinomycetes</taxon>
        <taxon>Kitasatosporales</taxon>
        <taxon>Streptomycetaceae</taxon>
        <taxon>Streptomyces</taxon>
    </lineage>
</organism>
<evidence type="ECO:0000313" key="2">
    <source>
        <dbReference type="Proteomes" id="UP000477722"/>
    </source>
</evidence>